<comment type="caution">
    <text evidence="2">The sequence shown here is derived from an EMBL/GenBank/DDBJ whole genome shotgun (WGS) entry which is preliminary data.</text>
</comment>
<name>A0A3E1EV52_9FLAO</name>
<evidence type="ECO:0000313" key="3">
    <source>
        <dbReference type="Proteomes" id="UP000257127"/>
    </source>
</evidence>
<protein>
    <submittedName>
        <fullName evidence="2">DUF2490 domain-containing protein</fullName>
    </submittedName>
</protein>
<gene>
    <name evidence="2" type="ORF">DXU93_13240</name>
</gene>
<evidence type="ECO:0000256" key="1">
    <source>
        <dbReference type="ARBA" id="ARBA00022729"/>
    </source>
</evidence>
<dbReference type="InterPro" id="IPR019619">
    <property type="entry name" value="DUF2490"/>
</dbReference>
<dbReference type="RefSeq" id="WP_116881784.1">
    <property type="nucleotide sequence ID" value="NZ_QURB01000009.1"/>
</dbReference>
<keyword evidence="3" id="KW-1185">Reference proteome</keyword>
<evidence type="ECO:0000313" key="2">
    <source>
        <dbReference type="EMBL" id="RFC53392.1"/>
    </source>
</evidence>
<keyword evidence="1" id="KW-0732">Signal</keyword>
<dbReference type="Proteomes" id="UP000257127">
    <property type="component" value="Unassembled WGS sequence"/>
</dbReference>
<dbReference type="Pfam" id="PF10677">
    <property type="entry name" value="DUF2490"/>
    <property type="match status" value="1"/>
</dbReference>
<dbReference type="EMBL" id="QURB01000009">
    <property type="protein sequence ID" value="RFC53392.1"/>
    <property type="molecule type" value="Genomic_DNA"/>
</dbReference>
<sequence>MSNKHLLIVLLIFPIMVFSQIEKDARLWTEVKLEKEVKDFTFNLGLAYRLDENFSHMDKALAEIEVEYKINKRWDIGIGYRYSRDNDYEDFNYDLKPRFEIGAQYDNKIEWWNIDDLKFKYRVKYQIESAPINENNEAYVRNKFTLDYKKKDWSPFISWEFYYQFNNRMDFTRSRISGGLKYDITKNTAIEIFYILEDKFRTDRIEQDHIYGIGYSIEF</sequence>
<dbReference type="InterPro" id="IPR053713">
    <property type="entry name" value="Bact_OM_Channel_sf"/>
</dbReference>
<accession>A0A3E1EV52</accession>
<dbReference type="OrthoDB" id="1365775at2"/>
<dbReference type="Gene3D" id="2.40.160.40">
    <property type="entry name" value="monomeric porin ompg"/>
    <property type="match status" value="1"/>
</dbReference>
<reference evidence="2 3" key="1">
    <citation type="submission" date="2018-08" db="EMBL/GenBank/DDBJ databases">
        <title>The draft genome squence of Brumimicrobium sp. N62.</title>
        <authorList>
            <person name="Du Z.-J."/>
            <person name="Luo H.-R."/>
        </authorList>
    </citation>
    <scope>NUCLEOTIDE SEQUENCE [LARGE SCALE GENOMIC DNA]</scope>
    <source>
        <strain evidence="2 3">N62</strain>
    </source>
</reference>
<dbReference type="AlphaFoldDB" id="A0A3E1EV52"/>
<proteinExistence type="predicted"/>
<organism evidence="2 3">
    <name type="scientific">Brumimicrobium aurantiacum</name>
    <dbReference type="NCBI Taxonomy" id="1737063"/>
    <lineage>
        <taxon>Bacteria</taxon>
        <taxon>Pseudomonadati</taxon>
        <taxon>Bacteroidota</taxon>
        <taxon>Flavobacteriia</taxon>
        <taxon>Flavobacteriales</taxon>
        <taxon>Crocinitomicaceae</taxon>
        <taxon>Brumimicrobium</taxon>
    </lineage>
</organism>